<dbReference type="GO" id="GO:0003677">
    <property type="term" value="F:DNA binding"/>
    <property type="evidence" value="ECO:0007669"/>
    <property type="project" value="UniProtKB-KW"/>
</dbReference>
<comment type="caution">
    <text evidence="1">The sequence shown here is derived from an EMBL/GenBank/DDBJ whole genome shotgun (WGS) entry which is preliminary data.</text>
</comment>
<name>A0A3N0V0R7_9GAMM</name>
<reference evidence="1 2" key="1">
    <citation type="submission" date="2018-10" db="EMBL/GenBank/DDBJ databases">
        <authorList>
            <person name="Chen W.-M."/>
        </authorList>
    </citation>
    <scope>NUCLEOTIDE SEQUENCE [LARGE SCALE GENOMIC DNA]</scope>
    <source>
        <strain evidence="1 2">THS-13</strain>
    </source>
</reference>
<keyword evidence="1" id="KW-0238">DNA-binding</keyword>
<gene>
    <name evidence="1" type="ORF">ED208_15310</name>
</gene>
<accession>A0A3N0V0R7</accession>
<dbReference type="EMBL" id="RJVO01000009">
    <property type="protein sequence ID" value="ROH86406.1"/>
    <property type="molecule type" value="Genomic_DNA"/>
</dbReference>
<dbReference type="AlphaFoldDB" id="A0A3N0V0R7"/>
<protein>
    <submittedName>
        <fullName evidence="1">DNA-binding protein</fullName>
    </submittedName>
</protein>
<dbReference type="InParanoid" id="A0A3N0V0R7"/>
<organism evidence="1 2">
    <name type="scientific">Stagnimonas aquatica</name>
    <dbReference type="NCBI Taxonomy" id="2689987"/>
    <lineage>
        <taxon>Bacteria</taxon>
        <taxon>Pseudomonadati</taxon>
        <taxon>Pseudomonadota</taxon>
        <taxon>Gammaproteobacteria</taxon>
        <taxon>Nevskiales</taxon>
        <taxon>Nevskiaceae</taxon>
        <taxon>Stagnimonas</taxon>
    </lineage>
</organism>
<dbReference type="Proteomes" id="UP000282106">
    <property type="component" value="Unassembled WGS sequence"/>
</dbReference>
<sequence>MQLSSAAVDLPISHSPLLTLAELAKLLSRSPQGLRVSISANTEFGAALRRAKVKMGRRIYFKRTLIYQLIDDSTGR</sequence>
<evidence type="ECO:0000313" key="1">
    <source>
        <dbReference type="EMBL" id="ROH86406.1"/>
    </source>
</evidence>
<proteinExistence type="predicted"/>
<keyword evidence="2" id="KW-1185">Reference proteome</keyword>
<evidence type="ECO:0000313" key="2">
    <source>
        <dbReference type="Proteomes" id="UP000282106"/>
    </source>
</evidence>